<feature type="domain" description="VOC" evidence="1">
    <location>
        <begin position="4"/>
        <end position="119"/>
    </location>
</feature>
<dbReference type="AlphaFoldDB" id="A0A858SR61"/>
<evidence type="ECO:0000313" key="2">
    <source>
        <dbReference type="EMBL" id="QJF51155.1"/>
    </source>
</evidence>
<dbReference type="PANTHER" id="PTHR46142">
    <property type="match status" value="1"/>
</dbReference>
<dbReference type="Gene3D" id="3.10.180.10">
    <property type="entry name" value="2,3-Dihydroxybiphenyl 1,2-Dioxygenase, domain 1"/>
    <property type="match status" value="1"/>
</dbReference>
<sequence>MLTALDHVNLRTADAAALAAWYQDILGLTPGPRPDFGFPGVWLYIGDTAVVHLIETGAALSRNETSLEHFAFRATGLTGFTDKLTERGVPFEIRTVPGTRITQVNLEDPSGTHLHVDFDGED</sequence>
<evidence type="ECO:0000313" key="3">
    <source>
        <dbReference type="Proteomes" id="UP000503308"/>
    </source>
</evidence>
<dbReference type="RefSeq" id="WP_169640370.1">
    <property type="nucleotide sequence ID" value="NZ_CP048788.1"/>
</dbReference>
<organism evidence="2 3">
    <name type="scientific">Roseobacter ponti</name>
    <dbReference type="NCBI Taxonomy" id="1891787"/>
    <lineage>
        <taxon>Bacteria</taxon>
        <taxon>Pseudomonadati</taxon>
        <taxon>Pseudomonadota</taxon>
        <taxon>Alphaproteobacteria</taxon>
        <taxon>Rhodobacterales</taxon>
        <taxon>Roseobacteraceae</taxon>
        <taxon>Roseobacter</taxon>
    </lineage>
</organism>
<dbReference type="InterPro" id="IPR037523">
    <property type="entry name" value="VOC_core"/>
</dbReference>
<name>A0A858SR61_9RHOB</name>
<keyword evidence="3" id="KW-1185">Reference proteome</keyword>
<dbReference type="Pfam" id="PF00903">
    <property type="entry name" value="Glyoxalase"/>
    <property type="match status" value="1"/>
</dbReference>
<dbReference type="InterPro" id="IPR029068">
    <property type="entry name" value="Glyas_Bleomycin-R_OHBP_Dase"/>
</dbReference>
<proteinExistence type="predicted"/>
<dbReference type="PROSITE" id="PS51819">
    <property type="entry name" value="VOC"/>
    <property type="match status" value="1"/>
</dbReference>
<dbReference type="SUPFAM" id="SSF54593">
    <property type="entry name" value="Glyoxalase/Bleomycin resistance protein/Dihydroxybiphenyl dioxygenase"/>
    <property type="match status" value="1"/>
</dbReference>
<gene>
    <name evidence="2" type="ORF">G3256_08275</name>
</gene>
<dbReference type="EMBL" id="CP048788">
    <property type="protein sequence ID" value="QJF51155.1"/>
    <property type="molecule type" value="Genomic_DNA"/>
</dbReference>
<accession>A0A858SR61</accession>
<reference evidence="2 3" key="1">
    <citation type="submission" date="2020-02" db="EMBL/GenBank/DDBJ databases">
        <title>Genome sequence of Roseobacter ponti.</title>
        <authorList>
            <person name="Hollensteiner J."/>
            <person name="Schneider D."/>
            <person name="Poehlein A."/>
            <person name="Daniel R."/>
        </authorList>
    </citation>
    <scope>NUCLEOTIDE SEQUENCE [LARGE SCALE GENOMIC DNA]</scope>
    <source>
        <strain evidence="2 3">DSM 106830</strain>
    </source>
</reference>
<dbReference type="Proteomes" id="UP000503308">
    <property type="component" value="Chromosome"/>
</dbReference>
<dbReference type="PANTHER" id="PTHR46142:SF3">
    <property type="entry name" value="F18B13.24 PROTEIN"/>
    <property type="match status" value="1"/>
</dbReference>
<evidence type="ECO:0000259" key="1">
    <source>
        <dbReference type="PROSITE" id="PS51819"/>
    </source>
</evidence>
<dbReference type="KEGG" id="rpon:G3256_08275"/>
<protein>
    <submittedName>
        <fullName evidence="2">Glyoxalase</fullName>
    </submittedName>
</protein>
<dbReference type="InterPro" id="IPR004360">
    <property type="entry name" value="Glyas_Fos-R_dOase_dom"/>
</dbReference>